<organism evidence="1 2">
    <name type="scientific">Giesbergeria sinuosa</name>
    <dbReference type="NCBI Taxonomy" id="80883"/>
    <lineage>
        <taxon>Bacteria</taxon>
        <taxon>Pseudomonadati</taxon>
        <taxon>Pseudomonadota</taxon>
        <taxon>Betaproteobacteria</taxon>
        <taxon>Burkholderiales</taxon>
        <taxon>Comamonadaceae</taxon>
        <taxon>Giesbergeria</taxon>
    </lineage>
</organism>
<dbReference type="Proteomes" id="UP001596001">
    <property type="component" value="Unassembled WGS sequence"/>
</dbReference>
<evidence type="ECO:0008006" key="3">
    <source>
        <dbReference type="Google" id="ProtNLM"/>
    </source>
</evidence>
<accession>A0ABV9QC41</accession>
<comment type="caution">
    <text evidence="1">The sequence shown here is derived from an EMBL/GenBank/DDBJ whole genome shotgun (WGS) entry which is preliminary data.</text>
</comment>
<sequence length="329" mass="35758">MRTITLSDPDAVWQAAHAILTQPHAVAIFAKALSLLPTDGQGFAKMHRIRLELCHGLALFSANQMEACLAVLHTAAQRAARHPLPAPTPQPPTAMDTDAGLALLRHTLVGLAALGLTAFPTAGSLLGLVREGRLLPKDKDLDVGVPFGQLQTAANAMPTLGWKPARVTVNAVNFRSFVHTQHPVTLDLLGYEWDATQPCVWGGWWPVGLPREQGRLLKLAPIQLELTSHPWGMHWAVCQPEQLLMQLYGPGWRTPDGAFDGTLETPALHAHTHFTRAWGALRVLEAWLQGQAQLVARRLHILAKLDATDPVVRAFTAPDASPLPLGLPY</sequence>
<evidence type="ECO:0000313" key="1">
    <source>
        <dbReference type="EMBL" id="MFC4787892.1"/>
    </source>
</evidence>
<name>A0ABV9QC41_9BURK</name>
<dbReference type="RefSeq" id="WP_382429755.1">
    <property type="nucleotide sequence ID" value="NZ_JBHSHJ010000001.1"/>
</dbReference>
<protein>
    <recommendedName>
        <fullName evidence="3">Nucleotidyltransferase family protein</fullName>
    </recommendedName>
</protein>
<dbReference type="EMBL" id="JBHSHJ010000001">
    <property type="protein sequence ID" value="MFC4787892.1"/>
    <property type="molecule type" value="Genomic_DNA"/>
</dbReference>
<keyword evidence="2" id="KW-1185">Reference proteome</keyword>
<gene>
    <name evidence="1" type="ORF">ACFO6X_02640</name>
</gene>
<evidence type="ECO:0000313" key="2">
    <source>
        <dbReference type="Proteomes" id="UP001596001"/>
    </source>
</evidence>
<proteinExistence type="predicted"/>
<reference evidence="2" key="1">
    <citation type="journal article" date="2019" name="Int. J. Syst. Evol. Microbiol.">
        <title>The Global Catalogue of Microorganisms (GCM) 10K type strain sequencing project: providing services to taxonomists for standard genome sequencing and annotation.</title>
        <authorList>
            <consortium name="The Broad Institute Genomics Platform"/>
            <consortium name="The Broad Institute Genome Sequencing Center for Infectious Disease"/>
            <person name="Wu L."/>
            <person name="Ma J."/>
        </authorList>
    </citation>
    <scope>NUCLEOTIDE SEQUENCE [LARGE SCALE GENOMIC DNA]</scope>
    <source>
        <strain evidence="2">CCUG 49452</strain>
    </source>
</reference>